<dbReference type="InterPro" id="IPR036812">
    <property type="entry name" value="NAD(P)_OxRdtase_dom_sf"/>
</dbReference>
<dbReference type="InterPro" id="IPR020471">
    <property type="entry name" value="AKR"/>
</dbReference>
<reference evidence="3 4" key="1">
    <citation type="submission" date="2019-06" db="EMBL/GenBank/DDBJ databases">
        <authorList>
            <person name="Broberg M."/>
        </authorList>
    </citation>
    <scope>NUCLEOTIDE SEQUENCE [LARGE SCALE GENOMIC DNA]</scope>
</reference>
<evidence type="ECO:0000313" key="4">
    <source>
        <dbReference type="Proteomes" id="UP000766486"/>
    </source>
</evidence>
<dbReference type="CDD" id="cd19071">
    <property type="entry name" value="AKR_AKR1-5-like"/>
    <property type="match status" value="1"/>
</dbReference>
<dbReference type="InterPro" id="IPR018170">
    <property type="entry name" value="Aldo/ket_reductase_CS"/>
</dbReference>
<evidence type="ECO:0000313" key="3">
    <source>
        <dbReference type="EMBL" id="VUC26797.1"/>
    </source>
</evidence>
<keyword evidence="1" id="KW-0560">Oxidoreductase</keyword>
<dbReference type="Pfam" id="PF00248">
    <property type="entry name" value="Aldo_ket_red"/>
    <property type="match status" value="1"/>
</dbReference>
<name>A0ABY6UA97_BIOOC</name>
<proteinExistence type="predicted"/>
<organism evidence="3 4">
    <name type="scientific">Bionectria ochroleuca</name>
    <name type="common">Gliocladium roseum</name>
    <dbReference type="NCBI Taxonomy" id="29856"/>
    <lineage>
        <taxon>Eukaryota</taxon>
        <taxon>Fungi</taxon>
        <taxon>Dikarya</taxon>
        <taxon>Ascomycota</taxon>
        <taxon>Pezizomycotina</taxon>
        <taxon>Sordariomycetes</taxon>
        <taxon>Hypocreomycetidae</taxon>
        <taxon>Hypocreales</taxon>
        <taxon>Bionectriaceae</taxon>
        <taxon>Clonostachys</taxon>
    </lineage>
</organism>
<dbReference type="PROSITE" id="PS50890">
    <property type="entry name" value="PUA"/>
    <property type="match status" value="1"/>
</dbReference>
<dbReference type="Proteomes" id="UP000766486">
    <property type="component" value="Unassembled WGS sequence"/>
</dbReference>
<evidence type="ECO:0000256" key="1">
    <source>
        <dbReference type="ARBA" id="ARBA00023002"/>
    </source>
</evidence>
<dbReference type="Gene3D" id="3.20.20.100">
    <property type="entry name" value="NADP-dependent oxidoreductase domain"/>
    <property type="match status" value="1"/>
</dbReference>
<dbReference type="SUPFAM" id="SSF51430">
    <property type="entry name" value="NAD(P)-linked oxidoreductase"/>
    <property type="match status" value="1"/>
</dbReference>
<keyword evidence="4" id="KW-1185">Reference proteome</keyword>
<protein>
    <recommendedName>
        <fullName evidence="2">NADP-dependent oxidoreductase domain-containing protein</fullName>
    </recommendedName>
</protein>
<comment type="caution">
    <text evidence="3">The sequence shown here is derived from an EMBL/GenBank/DDBJ whole genome shotgun (WGS) entry which is preliminary data.</text>
</comment>
<accession>A0ABY6UA97</accession>
<dbReference type="PROSITE" id="PS00798">
    <property type="entry name" value="ALDOKETO_REDUCTASE_1"/>
    <property type="match status" value="1"/>
</dbReference>
<sequence>MATSVGMKPYKGKTVTLNTGQILPAIGLGTFQDPDEQEMSVYTALMNGYRHIDTAHNYGTEQQVGRGIKRSNVPRDEIFITTKLWCNAHHPDDVAPALDDSLRDLDVDYVDLYLMHYPCSFKRGPELFPSGPDGKMLTDSTHFVDTWKAMERLLESGKTRAIGVSNFSKLELEEILEKGSVVPAVHQTELHPYLQQKEFVDWHEEKGIKIIQFSPCGNLNTFYSQVSWAKDEAKMTRLIDHPTLIRIAEKHGKSPIQIALAWGVVNGRCVIPKSTIEWQIQENASADQIELDGDDLKQIATMDQKARFNDPSVLFGYKLYVGLDGAAV</sequence>
<dbReference type="PROSITE" id="PS00062">
    <property type="entry name" value="ALDOKETO_REDUCTASE_2"/>
    <property type="match status" value="1"/>
</dbReference>
<feature type="domain" description="NADP-dependent oxidoreductase" evidence="2">
    <location>
        <begin position="31"/>
        <end position="301"/>
    </location>
</feature>
<evidence type="ECO:0000259" key="2">
    <source>
        <dbReference type="Pfam" id="PF00248"/>
    </source>
</evidence>
<dbReference type="PANTHER" id="PTHR11732">
    <property type="entry name" value="ALDO/KETO REDUCTASE"/>
    <property type="match status" value="1"/>
</dbReference>
<dbReference type="EMBL" id="CABFNS010000757">
    <property type="protein sequence ID" value="VUC26797.1"/>
    <property type="molecule type" value="Genomic_DNA"/>
</dbReference>
<gene>
    <name evidence="3" type="ORF">CLO192961_LOCUS197082</name>
</gene>
<dbReference type="PRINTS" id="PR00069">
    <property type="entry name" value="ALDKETRDTASE"/>
</dbReference>
<dbReference type="PIRSF" id="PIRSF000097">
    <property type="entry name" value="AKR"/>
    <property type="match status" value="1"/>
</dbReference>
<dbReference type="InterPro" id="IPR023210">
    <property type="entry name" value="NADP_OxRdtase_dom"/>
</dbReference>